<dbReference type="InterPro" id="IPR011344">
    <property type="entry name" value="ssDNA-bd"/>
</dbReference>
<dbReference type="Proteomes" id="UP001302059">
    <property type="component" value="Unassembled WGS sequence"/>
</dbReference>
<evidence type="ECO:0000313" key="5">
    <source>
        <dbReference type="EMBL" id="MDL2342858.1"/>
    </source>
</evidence>
<name>A0ABT7JEF4_9DEIO</name>
<feature type="region of interest" description="Disordered" evidence="4">
    <location>
        <begin position="234"/>
        <end position="286"/>
    </location>
</feature>
<dbReference type="EMBL" id="JASNGB010000006">
    <property type="protein sequence ID" value="MDL2342858.1"/>
    <property type="molecule type" value="Genomic_DNA"/>
</dbReference>
<keyword evidence="6" id="KW-1185">Reference proteome</keyword>
<feature type="compositionally biased region" description="Low complexity" evidence="4">
    <location>
        <begin position="241"/>
        <end position="264"/>
    </location>
</feature>
<comment type="caution">
    <text evidence="5">The sequence shown here is derived from an EMBL/GenBank/DDBJ whole genome shotgun (WGS) entry which is preliminary data.</text>
</comment>
<dbReference type="GO" id="GO:0003677">
    <property type="term" value="F:DNA binding"/>
    <property type="evidence" value="ECO:0007669"/>
    <property type="project" value="UniProtKB-KW"/>
</dbReference>
<reference evidence="5 6" key="1">
    <citation type="submission" date="2023-05" db="EMBL/GenBank/DDBJ databases">
        <authorList>
            <person name="Gao F."/>
        </authorList>
    </citation>
    <scope>NUCLEOTIDE SEQUENCE [LARGE SCALE GENOMIC DNA]</scope>
    <source>
        <strain evidence="5 6">MIMF12</strain>
    </source>
</reference>
<dbReference type="CDD" id="cd04496">
    <property type="entry name" value="SSB_OBF"/>
    <property type="match status" value="2"/>
</dbReference>
<dbReference type="NCBIfam" id="TIGR00621">
    <property type="entry name" value="ssb"/>
    <property type="match status" value="2"/>
</dbReference>
<protein>
    <recommendedName>
        <fullName evidence="2 3">Single-stranded DNA-binding protein</fullName>
        <shortName evidence="2">SSB</shortName>
    </recommendedName>
</protein>
<organism evidence="5 6">
    <name type="scientific">Deinococcus rhizophilus</name>
    <dbReference type="NCBI Taxonomy" id="3049544"/>
    <lineage>
        <taxon>Bacteria</taxon>
        <taxon>Thermotogati</taxon>
        <taxon>Deinococcota</taxon>
        <taxon>Deinococci</taxon>
        <taxon>Deinococcales</taxon>
        <taxon>Deinococcaceae</taxon>
        <taxon>Deinococcus</taxon>
    </lineage>
</organism>
<dbReference type="PROSITE" id="PS50935">
    <property type="entry name" value="SSB"/>
    <property type="match status" value="2"/>
</dbReference>
<evidence type="ECO:0000256" key="2">
    <source>
        <dbReference type="HAMAP-Rule" id="MF_00984"/>
    </source>
</evidence>
<dbReference type="PANTHER" id="PTHR10302">
    <property type="entry name" value="SINGLE-STRANDED DNA-BINDING PROTEIN"/>
    <property type="match status" value="1"/>
</dbReference>
<dbReference type="PANTHER" id="PTHR10302:SF27">
    <property type="entry name" value="SINGLE-STRANDED DNA-BINDING PROTEIN"/>
    <property type="match status" value="1"/>
</dbReference>
<evidence type="ECO:0000313" key="6">
    <source>
        <dbReference type="Proteomes" id="UP001302059"/>
    </source>
</evidence>
<dbReference type="Gene3D" id="2.40.50.140">
    <property type="entry name" value="Nucleic acid-binding proteins"/>
    <property type="match status" value="2"/>
</dbReference>
<gene>
    <name evidence="5" type="primary">ssb</name>
    <name evidence="5" type="ORF">QOL99_01715</name>
</gene>
<evidence type="ECO:0000256" key="4">
    <source>
        <dbReference type="SAM" id="MobiDB-lite"/>
    </source>
</evidence>
<accession>A0ABT7JEF4</accession>
<dbReference type="InterPro" id="IPR000424">
    <property type="entry name" value="Primosome_PriB/ssb"/>
</dbReference>
<proteinExistence type="inferred from homology"/>
<evidence type="ECO:0000256" key="3">
    <source>
        <dbReference type="RuleBase" id="RU000524"/>
    </source>
</evidence>
<dbReference type="RefSeq" id="WP_285520888.1">
    <property type="nucleotide sequence ID" value="NZ_JASNGB010000006.1"/>
</dbReference>
<feature type="compositionally biased region" description="Acidic residues" evidence="4">
    <location>
        <begin position="272"/>
        <end position="286"/>
    </location>
</feature>
<dbReference type="InterPro" id="IPR012340">
    <property type="entry name" value="NA-bd_OB-fold"/>
</dbReference>
<dbReference type="SUPFAM" id="SSF50249">
    <property type="entry name" value="Nucleic acid-binding proteins"/>
    <property type="match status" value="2"/>
</dbReference>
<evidence type="ECO:0000256" key="1">
    <source>
        <dbReference type="ARBA" id="ARBA00023125"/>
    </source>
</evidence>
<keyword evidence="1 2" id="KW-0238">DNA-binding</keyword>
<comment type="caution">
    <text evidence="2">Lacks conserved residue(s) required for the propagation of feature annotation.</text>
</comment>
<dbReference type="HAMAP" id="MF_00984">
    <property type="entry name" value="SSB"/>
    <property type="match status" value="1"/>
</dbReference>
<dbReference type="Pfam" id="PF00436">
    <property type="entry name" value="SSB"/>
    <property type="match status" value="2"/>
</dbReference>
<sequence length="286" mass="30752">MNRNLVLLIGALARTPELRYTPSGTAVLDMTIAGERSVIGADGKSHTIPFYENVQALGKVAEAIVARGYEQGTALMVEGQLDYSTWSTPEGEKRSMLRTKVTGSVRQIAGEPSLVTDAGGNVRLAGGMSQVEFTGNLSADVEVRYTPAGDAVADLRMAVNERYRDRQNQPQEKTHWVTVTVWREQAEAVANLRKGDAVFVQGALIDESWSDRDGNKRRQKKVEASLVVALARSATSGEGNARTPARAAQPQRERAAATAAPAARSGGLDIDQGVDDFPAEEADLPF</sequence>